<evidence type="ECO:0000313" key="2">
    <source>
        <dbReference type="Proteomes" id="UP000187735"/>
    </source>
</evidence>
<sequence length="479" mass="52908">MSDVRSNKRPDSLREVSNFEVPSRRKFLAQAGGGAGMLAYAALAQADQSPFAVRTNIAARAKRVIWLFMHGGPSHVDLFDPKPALTKYGGQRLPESFGNVMTRRKVANNPLLPPVRRFRPRGSSGLEISDFLPHIAKHADDICVVRSLHGDSVNHPQSVYQMNTGSILMGNPSVGSWVAYGLGSANQNMPSFVVLPDPGGGLKGGPPAWGSGYLSASYQGVTMRPGTSPILDLKPQPEVSLQQQQIDLSLIRTLNRWHLDQRDHDDQLTARVKAYEMAFRMQAEAPQLVDISKESIQTQRMYGIDQKQTREFGQRCLLARRMIERDVRFVQLYSGDTNGWDAHADVDKNHTEYCARTDKPVAGLLQDLKQRGLLDDTLVIWGGEFGRMPMSEQGRGRDHNPWGFCAWLAGAGIAGGRAYGATDEIGLRAVEDKVSVNDFHASLLHLLGIDHYDLTFYHNGLDKRLTGPDEAHVVHGLIG</sequence>
<dbReference type="STRING" id="1891926.Fuma_05710"/>
<reference evidence="1 2" key="1">
    <citation type="journal article" date="2016" name="Front. Microbiol.">
        <title>Fuerstia marisgermanicae gen. nov., sp. nov., an Unusual Member of the Phylum Planctomycetes from the German Wadden Sea.</title>
        <authorList>
            <person name="Kohn T."/>
            <person name="Heuer A."/>
            <person name="Jogler M."/>
            <person name="Vollmers J."/>
            <person name="Boedeker C."/>
            <person name="Bunk B."/>
            <person name="Rast P."/>
            <person name="Borchert D."/>
            <person name="Glockner I."/>
            <person name="Freese H.M."/>
            <person name="Klenk H.P."/>
            <person name="Overmann J."/>
            <person name="Kaster A.K."/>
            <person name="Rohde M."/>
            <person name="Wiegand S."/>
            <person name="Jogler C."/>
        </authorList>
    </citation>
    <scope>NUCLEOTIDE SEQUENCE [LARGE SCALE GENOMIC DNA]</scope>
    <source>
        <strain evidence="1 2">NH11</strain>
    </source>
</reference>
<dbReference type="PANTHER" id="PTHR43737:SF1">
    <property type="entry name" value="DUF1501 DOMAIN-CONTAINING PROTEIN"/>
    <property type="match status" value="1"/>
</dbReference>
<dbReference type="PROSITE" id="PS51318">
    <property type="entry name" value="TAT"/>
    <property type="match status" value="1"/>
</dbReference>
<dbReference type="OrthoDB" id="127333at2"/>
<dbReference type="Proteomes" id="UP000187735">
    <property type="component" value="Chromosome"/>
</dbReference>
<organism evidence="1 2">
    <name type="scientific">Fuerstiella marisgermanici</name>
    <dbReference type="NCBI Taxonomy" id="1891926"/>
    <lineage>
        <taxon>Bacteria</taxon>
        <taxon>Pseudomonadati</taxon>
        <taxon>Planctomycetota</taxon>
        <taxon>Planctomycetia</taxon>
        <taxon>Planctomycetales</taxon>
        <taxon>Planctomycetaceae</taxon>
        <taxon>Fuerstiella</taxon>
    </lineage>
</organism>
<evidence type="ECO:0008006" key="3">
    <source>
        <dbReference type="Google" id="ProtNLM"/>
    </source>
</evidence>
<dbReference type="RefSeq" id="WP_077027122.1">
    <property type="nucleotide sequence ID" value="NZ_CP017641.1"/>
</dbReference>
<protein>
    <recommendedName>
        <fullName evidence="3">DUF1501 domain-containing protein</fullName>
    </recommendedName>
</protein>
<accession>A0A1P8WPR5</accession>
<dbReference type="KEGG" id="fmr:Fuma_05710"/>
<dbReference type="InterPro" id="IPR017850">
    <property type="entry name" value="Alkaline_phosphatase_core_sf"/>
</dbReference>
<dbReference type="InterPro" id="IPR006311">
    <property type="entry name" value="TAT_signal"/>
</dbReference>
<dbReference type="AlphaFoldDB" id="A0A1P8WPR5"/>
<dbReference type="Pfam" id="PF07394">
    <property type="entry name" value="DUF1501"/>
    <property type="match status" value="1"/>
</dbReference>
<proteinExistence type="predicted"/>
<dbReference type="SUPFAM" id="SSF53649">
    <property type="entry name" value="Alkaline phosphatase-like"/>
    <property type="match status" value="1"/>
</dbReference>
<dbReference type="EMBL" id="CP017641">
    <property type="protein sequence ID" value="APZ96047.1"/>
    <property type="molecule type" value="Genomic_DNA"/>
</dbReference>
<gene>
    <name evidence="1" type="ORF">Fuma_05710</name>
</gene>
<evidence type="ECO:0000313" key="1">
    <source>
        <dbReference type="EMBL" id="APZ96047.1"/>
    </source>
</evidence>
<name>A0A1P8WPR5_9PLAN</name>
<keyword evidence="2" id="KW-1185">Reference proteome</keyword>
<dbReference type="Gene3D" id="3.40.720.10">
    <property type="entry name" value="Alkaline Phosphatase, subunit A"/>
    <property type="match status" value="1"/>
</dbReference>
<dbReference type="PANTHER" id="PTHR43737">
    <property type="entry name" value="BLL7424 PROTEIN"/>
    <property type="match status" value="1"/>
</dbReference>
<dbReference type="InterPro" id="IPR010869">
    <property type="entry name" value="DUF1501"/>
</dbReference>